<accession>A0A1I0DP76</accession>
<proteinExistence type="predicted"/>
<dbReference type="EMBL" id="FOHS01000002">
    <property type="protein sequence ID" value="SET34166.1"/>
    <property type="molecule type" value="Genomic_DNA"/>
</dbReference>
<sequence length="77" mass="8815">MRQLVVRVPDEKYGFLMELLGNLSFVETEPVKPAALPALTSGQQERVGELREALQEVERHQRGEIQLRSLDELIDEL</sequence>
<dbReference type="OrthoDB" id="886540at2"/>
<reference evidence="2" key="1">
    <citation type="submission" date="2016-10" db="EMBL/GenBank/DDBJ databases">
        <authorList>
            <person name="Varghese N."/>
            <person name="Submissions S."/>
        </authorList>
    </citation>
    <scope>NUCLEOTIDE SEQUENCE [LARGE SCALE GENOMIC DNA]</scope>
    <source>
        <strain evidence="2">DSM 15310</strain>
    </source>
</reference>
<dbReference type="Proteomes" id="UP000198697">
    <property type="component" value="Unassembled WGS sequence"/>
</dbReference>
<evidence type="ECO:0000313" key="2">
    <source>
        <dbReference type="Proteomes" id="UP000198697"/>
    </source>
</evidence>
<name>A0A1I0DP76_9BACT</name>
<dbReference type="STRING" id="82805.SAMN04487998_1488"/>
<gene>
    <name evidence="1" type="ORF">SAMN04487998_1488</name>
</gene>
<keyword evidence="2" id="KW-1185">Reference proteome</keyword>
<dbReference type="RefSeq" id="WP_092769986.1">
    <property type="nucleotide sequence ID" value="NZ_FOHS01000002.1"/>
</dbReference>
<dbReference type="AlphaFoldDB" id="A0A1I0DP76"/>
<evidence type="ECO:0000313" key="1">
    <source>
        <dbReference type="EMBL" id="SET34166.1"/>
    </source>
</evidence>
<organism evidence="1 2">
    <name type="scientific">Hymenobacter actinosclerus</name>
    <dbReference type="NCBI Taxonomy" id="82805"/>
    <lineage>
        <taxon>Bacteria</taxon>
        <taxon>Pseudomonadati</taxon>
        <taxon>Bacteroidota</taxon>
        <taxon>Cytophagia</taxon>
        <taxon>Cytophagales</taxon>
        <taxon>Hymenobacteraceae</taxon>
        <taxon>Hymenobacter</taxon>
    </lineage>
</organism>
<protein>
    <submittedName>
        <fullName evidence="1">Uncharacterized protein</fullName>
    </submittedName>
</protein>